<dbReference type="HOGENOM" id="CLU_076665_1_2_1"/>
<dbReference type="AlphaFoldDB" id="A0A0C3HUG5"/>
<comment type="subcellular location">
    <subcellularLocation>
        <location evidence="1">Nucleus</location>
    </subcellularLocation>
</comment>
<evidence type="ECO:0000256" key="3">
    <source>
        <dbReference type="ARBA" id="ARBA00023163"/>
    </source>
</evidence>
<dbReference type="FunCoup" id="A0A0C3HUG5">
    <property type="interactions" value="393"/>
</dbReference>
<evidence type="ECO:0000313" key="8">
    <source>
        <dbReference type="EMBL" id="KIN06635.1"/>
    </source>
</evidence>
<evidence type="ECO:0000256" key="5">
    <source>
        <dbReference type="ARBA" id="ARBA00038392"/>
    </source>
</evidence>
<accession>A0A0C3HUG5</accession>
<keyword evidence="4" id="KW-0539">Nucleus</keyword>
<dbReference type="PANTHER" id="PTHR11380:SF5">
    <property type="entry name" value="TRANSCRIPTION INITIATION FACTOR TFIID SUBUNIT 13"/>
    <property type="match status" value="1"/>
</dbReference>
<feature type="region of interest" description="Disordered" evidence="7">
    <location>
        <begin position="113"/>
        <end position="147"/>
    </location>
</feature>
<name>A0A0C3HUG5_OIDMZ</name>
<evidence type="ECO:0000256" key="1">
    <source>
        <dbReference type="ARBA" id="ARBA00004123"/>
    </source>
</evidence>
<dbReference type="EMBL" id="KN832871">
    <property type="protein sequence ID" value="KIN06635.1"/>
    <property type="molecule type" value="Genomic_DNA"/>
</dbReference>
<sequence>MEPRARIGRNRGQQNFSDPELQHFLYSFGDVRDSLDTTRRVLDELVTDFVTEICFEASRSAQLAGRQKIKIDDIRFACRKSPMYLGKIQDIQEKKEVIDSARKALDVNDDKITKSNVKALEEPPLGDDDDDPELDTQISRGKTTSNK</sequence>
<evidence type="ECO:0000256" key="6">
    <source>
        <dbReference type="ARBA" id="ARBA00040136"/>
    </source>
</evidence>
<evidence type="ECO:0000256" key="7">
    <source>
        <dbReference type="SAM" id="MobiDB-lite"/>
    </source>
</evidence>
<keyword evidence="2" id="KW-0805">Transcription regulation</keyword>
<evidence type="ECO:0000313" key="9">
    <source>
        <dbReference type="Proteomes" id="UP000054321"/>
    </source>
</evidence>
<reference evidence="9" key="2">
    <citation type="submission" date="2015-01" db="EMBL/GenBank/DDBJ databases">
        <title>Evolutionary Origins and Diversification of the Mycorrhizal Mutualists.</title>
        <authorList>
            <consortium name="DOE Joint Genome Institute"/>
            <consortium name="Mycorrhizal Genomics Consortium"/>
            <person name="Kohler A."/>
            <person name="Kuo A."/>
            <person name="Nagy L.G."/>
            <person name="Floudas D."/>
            <person name="Copeland A."/>
            <person name="Barry K.W."/>
            <person name="Cichocki N."/>
            <person name="Veneault-Fourrey C."/>
            <person name="LaButti K."/>
            <person name="Lindquist E.A."/>
            <person name="Lipzen A."/>
            <person name="Lundell T."/>
            <person name="Morin E."/>
            <person name="Murat C."/>
            <person name="Riley R."/>
            <person name="Ohm R."/>
            <person name="Sun H."/>
            <person name="Tunlid A."/>
            <person name="Henrissat B."/>
            <person name="Grigoriev I.V."/>
            <person name="Hibbett D.S."/>
            <person name="Martin F."/>
        </authorList>
    </citation>
    <scope>NUCLEOTIDE SEQUENCE [LARGE SCALE GENOMIC DNA]</scope>
    <source>
        <strain evidence="9">Zn</strain>
    </source>
</reference>
<protein>
    <recommendedName>
        <fullName evidence="6">Transcription initiation factor TFIID subunit 13</fullName>
    </recommendedName>
</protein>
<dbReference type="OrthoDB" id="10266074at2759"/>
<organism evidence="8 9">
    <name type="scientific">Oidiodendron maius (strain Zn)</name>
    <dbReference type="NCBI Taxonomy" id="913774"/>
    <lineage>
        <taxon>Eukaryota</taxon>
        <taxon>Fungi</taxon>
        <taxon>Dikarya</taxon>
        <taxon>Ascomycota</taxon>
        <taxon>Pezizomycotina</taxon>
        <taxon>Leotiomycetes</taxon>
        <taxon>Leotiomycetes incertae sedis</taxon>
        <taxon>Myxotrichaceae</taxon>
        <taxon>Oidiodendron</taxon>
    </lineage>
</organism>
<proteinExistence type="inferred from homology"/>
<dbReference type="SUPFAM" id="SSF47113">
    <property type="entry name" value="Histone-fold"/>
    <property type="match status" value="2"/>
</dbReference>
<dbReference type="PANTHER" id="PTHR11380">
    <property type="entry name" value="TRANSCRIPTION INITIATION FACTOR TFIID/SUPT3-RELATED"/>
    <property type="match status" value="1"/>
</dbReference>
<gene>
    <name evidence="8" type="ORF">OIDMADRAFT_38869</name>
</gene>
<dbReference type="InParanoid" id="A0A0C3HUG5"/>
<dbReference type="InterPro" id="IPR009072">
    <property type="entry name" value="Histone-fold"/>
</dbReference>
<dbReference type="InterPro" id="IPR003195">
    <property type="entry name" value="TFIID_TAF13"/>
</dbReference>
<dbReference type="GO" id="GO:0005669">
    <property type="term" value="C:transcription factor TFIID complex"/>
    <property type="evidence" value="ECO:0007669"/>
    <property type="project" value="TreeGrafter"/>
</dbReference>
<reference evidence="8 9" key="1">
    <citation type="submission" date="2014-04" db="EMBL/GenBank/DDBJ databases">
        <authorList>
            <consortium name="DOE Joint Genome Institute"/>
            <person name="Kuo A."/>
            <person name="Martino E."/>
            <person name="Perotto S."/>
            <person name="Kohler A."/>
            <person name="Nagy L.G."/>
            <person name="Floudas D."/>
            <person name="Copeland A."/>
            <person name="Barry K.W."/>
            <person name="Cichocki N."/>
            <person name="Veneault-Fourrey C."/>
            <person name="LaButti K."/>
            <person name="Lindquist E.A."/>
            <person name="Lipzen A."/>
            <person name="Lundell T."/>
            <person name="Morin E."/>
            <person name="Murat C."/>
            <person name="Sun H."/>
            <person name="Tunlid A."/>
            <person name="Henrissat B."/>
            <person name="Grigoriev I.V."/>
            <person name="Hibbett D.S."/>
            <person name="Martin F."/>
            <person name="Nordberg H.P."/>
            <person name="Cantor M.N."/>
            <person name="Hua S.X."/>
        </authorList>
    </citation>
    <scope>NUCLEOTIDE SEQUENCE [LARGE SCALE GENOMIC DNA]</scope>
    <source>
        <strain evidence="8 9">Zn</strain>
    </source>
</reference>
<evidence type="ECO:0000256" key="2">
    <source>
        <dbReference type="ARBA" id="ARBA00023015"/>
    </source>
</evidence>
<dbReference type="Pfam" id="PF02269">
    <property type="entry name" value="TFIID-18kDa"/>
    <property type="match status" value="1"/>
</dbReference>
<keyword evidence="3" id="KW-0804">Transcription</keyword>
<dbReference type="GO" id="GO:0051123">
    <property type="term" value="P:RNA polymerase II preinitiation complex assembly"/>
    <property type="evidence" value="ECO:0007669"/>
    <property type="project" value="TreeGrafter"/>
</dbReference>
<feature type="compositionally biased region" description="Acidic residues" evidence="7">
    <location>
        <begin position="124"/>
        <end position="134"/>
    </location>
</feature>
<dbReference type="Gene3D" id="1.10.20.10">
    <property type="entry name" value="Histone, subunit A"/>
    <property type="match status" value="1"/>
</dbReference>
<feature type="compositionally biased region" description="Polar residues" evidence="7">
    <location>
        <begin position="136"/>
        <end position="147"/>
    </location>
</feature>
<comment type="similarity">
    <text evidence="5">Belongs to the TAF13 family.</text>
</comment>
<keyword evidence="9" id="KW-1185">Reference proteome</keyword>
<dbReference type="STRING" id="913774.A0A0C3HUG5"/>
<dbReference type="GO" id="GO:0046982">
    <property type="term" value="F:protein heterodimerization activity"/>
    <property type="evidence" value="ECO:0007669"/>
    <property type="project" value="InterPro"/>
</dbReference>
<evidence type="ECO:0000256" key="4">
    <source>
        <dbReference type="ARBA" id="ARBA00023242"/>
    </source>
</evidence>
<dbReference type="Proteomes" id="UP000054321">
    <property type="component" value="Unassembled WGS sequence"/>
</dbReference>